<gene>
    <name evidence="1" type="ORF">PG996_015619</name>
</gene>
<accession>A0ABR1TNT3</accession>
<dbReference type="EMBL" id="JAQQWM010000009">
    <property type="protein sequence ID" value="KAK8047555.1"/>
    <property type="molecule type" value="Genomic_DNA"/>
</dbReference>
<reference evidence="1 2" key="1">
    <citation type="submission" date="2023-01" db="EMBL/GenBank/DDBJ databases">
        <title>Analysis of 21 Apiospora genomes using comparative genomics revels a genus with tremendous synthesis potential of carbohydrate active enzymes and secondary metabolites.</title>
        <authorList>
            <person name="Sorensen T."/>
        </authorList>
    </citation>
    <scope>NUCLEOTIDE SEQUENCE [LARGE SCALE GENOMIC DNA]</scope>
    <source>
        <strain evidence="1 2">CBS 83171</strain>
    </source>
</reference>
<proteinExistence type="predicted"/>
<name>A0ABR1TNT3_9PEZI</name>
<organism evidence="1 2">
    <name type="scientific">Apiospora saccharicola</name>
    <dbReference type="NCBI Taxonomy" id="335842"/>
    <lineage>
        <taxon>Eukaryota</taxon>
        <taxon>Fungi</taxon>
        <taxon>Dikarya</taxon>
        <taxon>Ascomycota</taxon>
        <taxon>Pezizomycotina</taxon>
        <taxon>Sordariomycetes</taxon>
        <taxon>Xylariomycetidae</taxon>
        <taxon>Amphisphaeriales</taxon>
        <taxon>Apiosporaceae</taxon>
        <taxon>Apiospora</taxon>
    </lineage>
</organism>
<protein>
    <submittedName>
        <fullName evidence="1">Uncharacterized protein</fullName>
    </submittedName>
</protein>
<evidence type="ECO:0000313" key="1">
    <source>
        <dbReference type="EMBL" id="KAK8047555.1"/>
    </source>
</evidence>
<sequence>MAPIELAYFCYKIIEVKLKDIDMSDEDTQGILQKVTEWSGSSSSGGGAASAYGISLNLGTREIVVIRTLSAQDPAEVGDASRDQVLTEIAEVAVVERMVAQVGPMPL</sequence>
<evidence type="ECO:0000313" key="2">
    <source>
        <dbReference type="Proteomes" id="UP001446871"/>
    </source>
</evidence>
<keyword evidence="2" id="KW-1185">Reference proteome</keyword>
<comment type="caution">
    <text evidence="1">The sequence shown here is derived from an EMBL/GenBank/DDBJ whole genome shotgun (WGS) entry which is preliminary data.</text>
</comment>
<dbReference type="Proteomes" id="UP001446871">
    <property type="component" value="Unassembled WGS sequence"/>
</dbReference>